<sequence>MGFTSFFFNNIATRQDVSASVATIPANAPVVSLHQEPQEAKGSVQTHTMKHATKESKDVIIYQDQKQVIGININDHKVNEKMPSHQAKPVPTEDKIITAIHGDQANDNLKKRVDEIIGKRLNNGNGFSLAKSTSAITILEDNISSENLLDAYSRATTENQMKAWTLTESLIVQGLFSIAEGLGVYLILLYYLVNGLATLDYSSILKRQKRVPPVVQVEEPPTKRLQIYEDSNDQPNVNQNQRNDSANAVLNQSIEKPKTQSTEDVNVVSNQRKEVVKKQCEISESREKDIAENSDITHETQPIDKDSSSSIDENKLVENSKADMNVELVNAEQGSNDIARNTVIIVGSIAASLGLLGAASLAYKKHKKASF</sequence>
<feature type="region of interest" description="Disordered" evidence="1">
    <location>
        <begin position="286"/>
        <end position="311"/>
    </location>
</feature>
<feature type="compositionally biased region" description="Polar residues" evidence="1">
    <location>
        <begin position="233"/>
        <end position="242"/>
    </location>
</feature>
<dbReference type="EMBL" id="KE561300">
    <property type="protein sequence ID" value="EPZ31194.1"/>
    <property type="molecule type" value="Genomic_DNA"/>
</dbReference>
<keyword evidence="2" id="KW-0472">Membrane</keyword>
<proteinExistence type="predicted"/>
<dbReference type="Proteomes" id="UP000030755">
    <property type="component" value="Unassembled WGS sequence"/>
</dbReference>
<keyword evidence="4" id="KW-1185">Reference proteome</keyword>
<evidence type="ECO:0000256" key="1">
    <source>
        <dbReference type="SAM" id="MobiDB-lite"/>
    </source>
</evidence>
<feature type="transmembrane region" description="Helical" evidence="2">
    <location>
        <begin position="343"/>
        <end position="363"/>
    </location>
</feature>
<reference evidence="3 4" key="1">
    <citation type="journal article" date="2013" name="Curr. Biol.">
        <title>Shared signatures of parasitism and phylogenomics unite Cryptomycota and microsporidia.</title>
        <authorList>
            <person name="James T.Y."/>
            <person name="Pelin A."/>
            <person name="Bonen L."/>
            <person name="Ahrendt S."/>
            <person name="Sain D."/>
            <person name="Corradi N."/>
            <person name="Stajich J.E."/>
        </authorList>
    </citation>
    <scope>NUCLEOTIDE SEQUENCE [LARGE SCALE GENOMIC DNA]</scope>
    <source>
        <strain evidence="3 4">CSF55</strain>
    </source>
</reference>
<keyword evidence="2" id="KW-0812">Transmembrane</keyword>
<protein>
    <submittedName>
        <fullName evidence="3">Uncharacterized protein</fullName>
    </submittedName>
</protein>
<name>A0A075AN71_ROZAC</name>
<evidence type="ECO:0000256" key="2">
    <source>
        <dbReference type="SAM" id="Phobius"/>
    </source>
</evidence>
<evidence type="ECO:0000313" key="4">
    <source>
        <dbReference type="Proteomes" id="UP000030755"/>
    </source>
</evidence>
<feature type="region of interest" description="Disordered" evidence="1">
    <location>
        <begin position="222"/>
        <end position="242"/>
    </location>
</feature>
<dbReference type="HOGENOM" id="CLU_746299_0_0_1"/>
<dbReference type="AlphaFoldDB" id="A0A075AN71"/>
<evidence type="ECO:0000313" key="3">
    <source>
        <dbReference type="EMBL" id="EPZ31194.1"/>
    </source>
</evidence>
<keyword evidence="2" id="KW-1133">Transmembrane helix</keyword>
<feature type="transmembrane region" description="Helical" evidence="2">
    <location>
        <begin position="170"/>
        <end position="193"/>
    </location>
</feature>
<accession>A0A075AN71</accession>
<organism evidence="3 4">
    <name type="scientific">Rozella allomycis (strain CSF55)</name>
    <dbReference type="NCBI Taxonomy" id="988480"/>
    <lineage>
        <taxon>Eukaryota</taxon>
        <taxon>Fungi</taxon>
        <taxon>Fungi incertae sedis</taxon>
        <taxon>Cryptomycota</taxon>
        <taxon>Cryptomycota incertae sedis</taxon>
        <taxon>Rozella</taxon>
    </lineage>
</organism>
<gene>
    <name evidence="3" type="ORF">O9G_001106</name>
</gene>